<accession>A0A4Z2E932</accession>
<gene>
    <name evidence="1" type="primary">Xpo4_1</name>
    <name evidence="1" type="ORF">EYF80_064611</name>
</gene>
<organism evidence="1 2">
    <name type="scientific">Liparis tanakae</name>
    <name type="common">Tanaka's snailfish</name>
    <dbReference type="NCBI Taxonomy" id="230148"/>
    <lineage>
        <taxon>Eukaryota</taxon>
        <taxon>Metazoa</taxon>
        <taxon>Chordata</taxon>
        <taxon>Craniata</taxon>
        <taxon>Vertebrata</taxon>
        <taxon>Euteleostomi</taxon>
        <taxon>Actinopterygii</taxon>
        <taxon>Neopterygii</taxon>
        <taxon>Teleostei</taxon>
        <taxon>Neoteleostei</taxon>
        <taxon>Acanthomorphata</taxon>
        <taxon>Eupercaria</taxon>
        <taxon>Perciformes</taxon>
        <taxon>Cottioidei</taxon>
        <taxon>Cottales</taxon>
        <taxon>Liparidae</taxon>
        <taxon>Liparis</taxon>
    </lineage>
</organism>
<dbReference type="Proteomes" id="UP000314294">
    <property type="component" value="Unassembled WGS sequence"/>
</dbReference>
<dbReference type="AlphaFoldDB" id="A0A4Z2E932"/>
<evidence type="ECO:0000313" key="1">
    <source>
        <dbReference type="EMBL" id="TNN25261.1"/>
    </source>
</evidence>
<comment type="caution">
    <text evidence="1">The sequence shown here is derived from an EMBL/GenBank/DDBJ whole genome shotgun (WGS) entry which is preliminary data.</text>
</comment>
<protein>
    <submittedName>
        <fullName evidence="1">Exportin-4</fullName>
    </submittedName>
</protein>
<evidence type="ECO:0000313" key="2">
    <source>
        <dbReference type="Proteomes" id="UP000314294"/>
    </source>
</evidence>
<sequence>MPSLALTAGGSLGRHYIAMFEATQSVTLKPTESWREALLDTRVMDLFFTVSPYAGFMSGSSPPPPTPPPPPLSDMTVYSEKQRHFMSGRLATSMCVFKRPDRLPDTAPPVGLLPAPLCSTLMPLHQHHSEVLTGLSQ</sequence>
<name>A0A4Z2E932_9TELE</name>
<keyword evidence="2" id="KW-1185">Reference proteome</keyword>
<reference evidence="1 2" key="1">
    <citation type="submission" date="2019-03" db="EMBL/GenBank/DDBJ databases">
        <title>First draft genome of Liparis tanakae, snailfish: a comprehensive survey of snailfish specific genes.</title>
        <authorList>
            <person name="Kim W."/>
            <person name="Song I."/>
            <person name="Jeong J.-H."/>
            <person name="Kim D."/>
            <person name="Kim S."/>
            <person name="Ryu S."/>
            <person name="Song J.Y."/>
            <person name="Lee S.K."/>
        </authorList>
    </citation>
    <scope>NUCLEOTIDE SEQUENCE [LARGE SCALE GENOMIC DNA]</scope>
    <source>
        <tissue evidence="1">Muscle</tissue>
    </source>
</reference>
<dbReference type="EMBL" id="SRLO01013005">
    <property type="protein sequence ID" value="TNN25261.1"/>
    <property type="molecule type" value="Genomic_DNA"/>
</dbReference>
<proteinExistence type="predicted"/>